<protein>
    <submittedName>
        <fullName evidence="1">DNA-binding protein</fullName>
    </submittedName>
</protein>
<dbReference type="Gene3D" id="1.10.150.20">
    <property type="entry name" value="5' to 3' exonuclease, C-terminal subdomain"/>
    <property type="match status" value="1"/>
</dbReference>
<accession>A0ABW5PAB4</accession>
<dbReference type="GO" id="GO:0003677">
    <property type="term" value="F:DNA binding"/>
    <property type="evidence" value="ECO:0007669"/>
    <property type="project" value="UniProtKB-KW"/>
</dbReference>
<gene>
    <name evidence="1" type="ORF">ACFSUF_03365</name>
</gene>
<keyword evidence="1" id="KW-0238">DNA-binding</keyword>
<keyword evidence="2" id="KW-1185">Reference proteome</keyword>
<dbReference type="SUPFAM" id="SSF47789">
    <property type="entry name" value="C-terminal domain of RNA polymerase alpha subunit"/>
    <property type="match status" value="1"/>
</dbReference>
<reference evidence="2" key="1">
    <citation type="journal article" date="2019" name="Int. J. Syst. Evol. Microbiol.">
        <title>The Global Catalogue of Microorganisms (GCM) 10K type strain sequencing project: providing services to taxonomists for standard genome sequencing and annotation.</title>
        <authorList>
            <consortium name="The Broad Institute Genomics Platform"/>
            <consortium name="The Broad Institute Genome Sequencing Center for Infectious Disease"/>
            <person name="Wu L."/>
            <person name="Ma J."/>
        </authorList>
    </citation>
    <scope>NUCLEOTIDE SEQUENCE [LARGE SCALE GENOMIC DNA]</scope>
    <source>
        <strain evidence="2">KCTC 3950</strain>
    </source>
</reference>
<dbReference type="EMBL" id="JBHUME010000002">
    <property type="protein sequence ID" value="MFD2611458.1"/>
    <property type="molecule type" value="Genomic_DNA"/>
</dbReference>
<evidence type="ECO:0000313" key="1">
    <source>
        <dbReference type="EMBL" id="MFD2611458.1"/>
    </source>
</evidence>
<name>A0ABW5PAB4_9BACL</name>
<organism evidence="1 2">
    <name type="scientific">Paenibacillus gansuensis</name>
    <dbReference type="NCBI Taxonomy" id="306542"/>
    <lineage>
        <taxon>Bacteria</taxon>
        <taxon>Bacillati</taxon>
        <taxon>Bacillota</taxon>
        <taxon>Bacilli</taxon>
        <taxon>Bacillales</taxon>
        <taxon>Paenibacillaceae</taxon>
        <taxon>Paenibacillus</taxon>
    </lineage>
</organism>
<sequence length="78" mass="8345">MPTNNSNAGPLSELPANLSKPATRALTQAGYIKLEQFTRLTEKDVLKLHGVGPKTLEPLRRALAEKGLSFAAEGTRGT</sequence>
<dbReference type="RefSeq" id="WP_377600087.1">
    <property type="nucleotide sequence ID" value="NZ_JBHUME010000002.1"/>
</dbReference>
<evidence type="ECO:0000313" key="2">
    <source>
        <dbReference type="Proteomes" id="UP001597541"/>
    </source>
</evidence>
<dbReference type="Proteomes" id="UP001597541">
    <property type="component" value="Unassembled WGS sequence"/>
</dbReference>
<proteinExistence type="predicted"/>
<comment type="caution">
    <text evidence="1">The sequence shown here is derived from an EMBL/GenBank/DDBJ whole genome shotgun (WGS) entry which is preliminary data.</text>
</comment>